<dbReference type="Proteomes" id="UP000664344">
    <property type="component" value="Unassembled WGS sequence"/>
</dbReference>
<name>A0ABS3BC86_9GAMM</name>
<protein>
    <submittedName>
        <fullName evidence="1">Uncharacterized protein</fullName>
    </submittedName>
</protein>
<gene>
    <name evidence="1" type="ORF">JYP53_00075</name>
</gene>
<dbReference type="RefSeq" id="WP_206556316.1">
    <property type="nucleotide sequence ID" value="NZ_JAFKDB010000002.1"/>
</dbReference>
<proteinExistence type="predicted"/>
<sequence>MNRKADKAIKFVPARWASAGRPDAGAKSGGYTFKGMAMRIQFLLMILVRLHPASSLVHVAGLFAPHLKIEIEAIIAL</sequence>
<dbReference type="EMBL" id="JAFKDB010000002">
    <property type="protein sequence ID" value="MBN7768297.1"/>
    <property type="molecule type" value="Genomic_DNA"/>
</dbReference>
<organism evidence="1 2">
    <name type="scientific">Marinobacter daepoensis</name>
    <dbReference type="NCBI Taxonomy" id="262077"/>
    <lineage>
        <taxon>Bacteria</taxon>
        <taxon>Pseudomonadati</taxon>
        <taxon>Pseudomonadota</taxon>
        <taxon>Gammaproteobacteria</taxon>
        <taxon>Pseudomonadales</taxon>
        <taxon>Marinobacteraceae</taxon>
        <taxon>Marinobacter</taxon>
    </lineage>
</organism>
<comment type="caution">
    <text evidence="1">The sequence shown here is derived from an EMBL/GenBank/DDBJ whole genome shotgun (WGS) entry which is preliminary data.</text>
</comment>
<evidence type="ECO:0000313" key="1">
    <source>
        <dbReference type="EMBL" id="MBN7768297.1"/>
    </source>
</evidence>
<evidence type="ECO:0000313" key="2">
    <source>
        <dbReference type="Proteomes" id="UP000664344"/>
    </source>
</evidence>
<reference evidence="1 2" key="1">
    <citation type="submission" date="2021-02" db="EMBL/GenBank/DDBJ databases">
        <title>PHA producing bacteria isolated from coastal sediment in Guangdong, Shenzhen.</title>
        <authorList>
            <person name="Zheng W."/>
            <person name="Yu S."/>
            <person name="Huang Y."/>
        </authorList>
    </citation>
    <scope>NUCLEOTIDE SEQUENCE [LARGE SCALE GENOMIC DNA]</scope>
    <source>
        <strain evidence="1 2">TN21-5</strain>
    </source>
</reference>
<accession>A0ABS3BC86</accession>
<keyword evidence="2" id="KW-1185">Reference proteome</keyword>